<comment type="caution">
    <text evidence="1">The sequence shown here is derived from an EMBL/GenBank/DDBJ whole genome shotgun (WGS) entry which is preliminary data.</text>
</comment>
<reference evidence="1 2" key="1">
    <citation type="journal article" date="2015" name="Genome Announc.">
        <title>Expanding the biotechnology potential of lactobacilli through comparative genomics of 213 strains and associated genera.</title>
        <authorList>
            <person name="Sun Z."/>
            <person name="Harris H.M."/>
            <person name="McCann A."/>
            <person name="Guo C."/>
            <person name="Argimon S."/>
            <person name="Zhang W."/>
            <person name="Yang X."/>
            <person name="Jeffery I.B."/>
            <person name="Cooney J.C."/>
            <person name="Kagawa T.F."/>
            <person name="Liu W."/>
            <person name="Song Y."/>
            <person name="Salvetti E."/>
            <person name="Wrobel A."/>
            <person name="Rasinkangas P."/>
            <person name="Parkhill J."/>
            <person name="Rea M.C."/>
            <person name="O'Sullivan O."/>
            <person name="Ritari J."/>
            <person name="Douillard F.P."/>
            <person name="Paul Ross R."/>
            <person name="Yang R."/>
            <person name="Briner A.E."/>
            <person name="Felis G.E."/>
            <person name="de Vos W.M."/>
            <person name="Barrangou R."/>
            <person name="Klaenhammer T.R."/>
            <person name="Caufield P.W."/>
            <person name="Cui Y."/>
            <person name="Zhang H."/>
            <person name="O'Toole P.W."/>
        </authorList>
    </citation>
    <scope>NUCLEOTIDE SEQUENCE [LARGE SCALE GENOMIC DNA]</scope>
    <source>
        <strain evidence="1 2">DSM 20003</strain>
    </source>
</reference>
<gene>
    <name evidence="1" type="ORF">FC07_GL000185</name>
</gene>
<protein>
    <submittedName>
        <fullName evidence="1">Uncharacterized protein</fullName>
    </submittedName>
</protein>
<evidence type="ECO:0000313" key="1">
    <source>
        <dbReference type="EMBL" id="KRK40554.1"/>
    </source>
</evidence>
<organism evidence="1 2">
    <name type="scientific">Loigolactobacillus bifermentans DSM 20003</name>
    <dbReference type="NCBI Taxonomy" id="1423726"/>
    <lineage>
        <taxon>Bacteria</taxon>
        <taxon>Bacillati</taxon>
        <taxon>Bacillota</taxon>
        <taxon>Bacilli</taxon>
        <taxon>Lactobacillales</taxon>
        <taxon>Lactobacillaceae</taxon>
        <taxon>Loigolactobacillus</taxon>
    </lineage>
</organism>
<dbReference type="RefSeq" id="WP_235807436.1">
    <property type="nucleotide sequence ID" value="NZ_AZDA01000010.1"/>
</dbReference>
<dbReference type="AlphaFoldDB" id="A0A0R1HAA6"/>
<proteinExistence type="predicted"/>
<dbReference type="STRING" id="1423726.FC07_GL000185"/>
<sequence length="68" mass="7888">MDVAKQELLARVAYLYDVENQIAKTLDIYWTTISRLLKQARETGVVTILINSGINWKWRLNNGFNCNT</sequence>
<dbReference type="Gene3D" id="1.10.10.60">
    <property type="entry name" value="Homeodomain-like"/>
    <property type="match status" value="1"/>
</dbReference>
<dbReference type="EMBL" id="AZDA01000010">
    <property type="protein sequence ID" value="KRK40554.1"/>
    <property type="molecule type" value="Genomic_DNA"/>
</dbReference>
<evidence type="ECO:0000313" key="2">
    <source>
        <dbReference type="Proteomes" id="UP000051461"/>
    </source>
</evidence>
<dbReference type="Proteomes" id="UP000051461">
    <property type="component" value="Unassembled WGS sequence"/>
</dbReference>
<keyword evidence="2" id="KW-1185">Reference proteome</keyword>
<name>A0A0R1HAA6_9LACO</name>
<accession>A0A0R1HAA6</accession>
<dbReference type="PATRIC" id="fig|1423726.3.peg.193"/>